<evidence type="ECO:0000259" key="3">
    <source>
        <dbReference type="Pfam" id="PF00496"/>
    </source>
</evidence>
<dbReference type="PANTHER" id="PTHR30290:SF38">
    <property type="entry name" value="D,D-DIPEPTIDE-BINDING PERIPLASMIC PROTEIN DDPA-RELATED"/>
    <property type="match status" value="1"/>
</dbReference>
<dbReference type="CDD" id="cd08494">
    <property type="entry name" value="PBP2_NikA_DppA_OppA_like_6"/>
    <property type="match status" value="1"/>
</dbReference>
<accession>A0ABX0SEF2</accession>
<feature type="signal peptide" evidence="2">
    <location>
        <begin position="1"/>
        <end position="22"/>
    </location>
</feature>
<dbReference type="Gene3D" id="3.10.105.10">
    <property type="entry name" value="Dipeptide-binding Protein, Domain 3"/>
    <property type="match status" value="1"/>
</dbReference>
<evidence type="ECO:0000313" key="5">
    <source>
        <dbReference type="Proteomes" id="UP000749311"/>
    </source>
</evidence>
<keyword evidence="1 2" id="KW-0732">Signal</keyword>
<dbReference type="InterPro" id="IPR039424">
    <property type="entry name" value="SBP_5"/>
</dbReference>
<protein>
    <submittedName>
        <fullName evidence="4">Peptide/nickel transport system substrate-binding protein</fullName>
    </submittedName>
</protein>
<dbReference type="SUPFAM" id="SSF53850">
    <property type="entry name" value="Periplasmic binding protein-like II"/>
    <property type="match status" value="1"/>
</dbReference>
<evidence type="ECO:0000256" key="2">
    <source>
        <dbReference type="SAM" id="SignalP"/>
    </source>
</evidence>
<organism evidence="4 5">
    <name type="scientific">Brooklawnia cerclae</name>
    <dbReference type="NCBI Taxonomy" id="349934"/>
    <lineage>
        <taxon>Bacteria</taxon>
        <taxon>Bacillati</taxon>
        <taxon>Actinomycetota</taxon>
        <taxon>Actinomycetes</taxon>
        <taxon>Propionibacteriales</taxon>
        <taxon>Propionibacteriaceae</taxon>
        <taxon>Brooklawnia</taxon>
    </lineage>
</organism>
<dbReference type="Pfam" id="PF00496">
    <property type="entry name" value="SBP_bac_5"/>
    <property type="match status" value="1"/>
</dbReference>
<comment type="caution">
    <text evidence="4">The sequence shown here is derived from an EMBL/GenBank/DDBJ whole genome shotgun (WGS) entry which is preliminary data.</text>
</comment>
<reference evidence="4 5" key="1">
    <citation type="submission" date="2020-02" db="EMBL/GenBank/DDBJ databases">
        <title>Sequencing the genomes of 1000 actinobacteria strains.</title>
        <authorList>
            <person name="Klenk H.-P."/>
        </authorList>
    </citation>
    <scope>NUCLEOTIDE SEQUENCE [LARGE SCALE GENOMIC DNA]</scope>
    <source>
        <strain evidence="4 5">DSM 19609</strain>
    </source>
</reference>
<evidence type="ECO:0000256" key="1">
    <source>
        <dbReference type="ARBA" id="ARBA00022729"/>
    </source>
</evidence>
<feature type="chain" id="PRO_5045617848" evidence="2">
    <location>
        <begin position="23"/>
        <end position="504"/>
    </location>
</feature>
<gene>
    <name evidence="4" type="ORF">FB473_001040</name>
</gene>
<dbReference type="InterPro" id="IPR030678">
    <property type="entry name" value="Peptide/Ni-bd"/>
</dbReference>
<dbReference type="EMBL" id="JAAMOZ010000001">
    <property type="protein sequence ID" value="NIH56395.1"/>
    <property type="molecule type" value="Genomic_DNA"/>
</dbReference>
<keyword evidence="5" id="KW-1185">Reference proteome</keyword>
<dbReference type="Proteomes" id="UP000749311">
    <property type="component" value="Unassembled WGS sequence"/>
</dbReference>
<proteinExistence type="predicted"/>
<dbReference type="PIRSF" id="PIRSF002741">
    <property type="entry name" value="MppA"/>
    <property type="match status" value="1"/>
</dbReference>
<dbReference type="RefSeq" id="WP_167165403.1">
    <property type="nucleotide sequence ID" value="NZ_BAAAOO010000003.1"/>
</dbReference>
<dbReference type="PANTHER" id="PTHR30290">
    <property type="entry name" value="PERIPLASMIC BINDING COMPONENT OF ABC TRANSPORTER"/>
    <property type="match status" value="1"/>
</dbReference>
<dbReference type="InterPro" id="IPR000914">
    <property type="entry name" value="SBP_5_dom"/>
</dbReference>
<evidence type="ECO:0000313" key="4">
    <source>
        <dbReference type="EMBL" id="NIH56395.1"/>
    </source>
</evidence>
<dbReference type="Gene3D" id="3.40.190.10">
    <property type="entry name" value="Periplasmic binding protein-like II"/>
    <property type="match status" value="1"/>
</dbReference>
<dbReference type="PROSITE" id="PS51257">
    <property type="entry name" value="PROKAR_LIPOPROTEIN"/>
    <property type="match status" value="1"/>
</dbReference>
<feature type="domain" description="Solute-binding protein family 5" evidence="3">
    <location>
        <begin position="78"/>
        <end position="412"/>
    </location>
</feature>
<name>A0ABX0SEF2_9ACTN</name>
<sequence length="504" mass="54453">MKSTRARALASALISVLVIVLAGCGQSSTETADRQLVVGASVAPNSMDPSTSDAAAISQALLYNVYETLLKIDGDGQLQPLLASEWAVSPDGLTYTFTLRSQAKFSTGAPVNAEAVVTSVERIIDDDAVLPVLKTQMEVVDSVRAVDDTTVEFVLKHPSNNWLYSMAERAGIIYEPTSLADLATTPVGSGPFVFSEWVKGDSVVLTRNESYWGTETRLAGVTFKYYTDANALNAAMLSGSLDVLSNVAAPQALDQFEDSRFTVLEGTTTGEIVLGYNHQTPALQDLKVRQAINYAIDREALRDAVWAGKGPLIGSMVAPTDPWYEDLSGAYPYDPDKARELLAEAGIASGSLTLRLRVPTLPYATPAATYIASQLSEVGIQVQVDELEFPATWIDQVLQQSNYDMTIVAHVESRDISLWADPTYYWHYDNAEFQQLLVEADEASTQTEQTALMKQAAQILSDDAAADFLWLLPNLVVTKSDVTGVQANAPSLSFDMTAAVAPPQ</sequence>